<dbReference type="InterPro" id="IPR002110">
    <property type="entry name" value="Ankyrin_rpt"/>
</dbReference>
<keyword evidence="3" id="KW-1185">Reference proteome</keyword>
<evidence type="ECO:0000256" key="1">
    <source>
        <dbReference type="PROSITE-ProRule" id="PRU00023"/>
    </source>
</evidence>
<evidence type="ECO:0000313" key="3">
    <source>
        <dbReference type="Proteomes" id="UP000053854"/>
    </source>
</evidence>
<reference evidence="2 3" key="1">
    <citation type="submission" date="2014-04" db="EMBL/GenBank/DDBJ databases">
        <title>Genome evolution of avian class.</title>
        <authorList>
            <person name="Zhang G."/>
            <person name="Li C."/>
        </authorList>
    </citation>
    <scope>NUCLEOTIDE SEQUENCE [LARGE SCALE GENOMIC DNA]</scope>
    <source>
        <strain evidence="2">BGI_N338</strain>
    </source>
</reference>
<name>A0A094L2D6_PODCR</name>
<dbReference type="SUPFAM" id="SSF48403">
    <property type="entry name" value="Ankyrin repeat"/>
    <property type="match status" value="1"/>
</dbReference>
<dbReference type="EMBL" id="KL273068">
    <property type="protein sequence ID" value="KFZ65005.1"/>
    <property type="molecule type" value="Genomic_DNA"/>
</dbReference>
<dbReference type="PROSITE" id="PS50297">
    <property type="entry name" value="ANK_REP_REGION"/>
    <property type="match status" value="2"/>
</dbReference>
<feature type="repeat" description="ANK" evidence="1">
    <location>
        <begin position="218"/>
        <end position="250"/>
    </location>
</feature>
<feature type="repeat" description="ANK" evidence="1">
    <location>
        <begin position="150"/>
        <end position="183"/>
    </location>
</feature>
<dbReference type="GO" id="GO:2000781">
    <property type="term" value="P:positive regulation of double-strand break repair"/>
    <property type="evidence" value="ECO:0007669"/>
    <property type="project" value="InterPro"/>
</dbReference>
<gene>
    <name evidence="2" type="ORF">N338_01620</name>
</gene>
<dbReference type="GO" id="GO:0005634">
    <property type="term" value="C:nucleus"/>
    <property type="evidence" value="ECO:0007669"/>
    <property type="project" value="TreeGrafter"/>
</dbReference>
<dbReference type="Pfam" id="PF00023">
    <property type="entry name" value="Ank"/>
    <property type="match status" value="1"/>
</dbReference>
<feature type="repeat" description="ANK" evidence="1">
    <location>
        <begin position="184"/>
        <end position="216"/>
    </location>
</feature>
<dbReference type="AlphaFoldDB" id="A0A094L2D6"/>
<dbReference type="Proteomes" id="UP000053854">
    <property type="component" value="Unassembled WGS sequence"/>
</dbReference>
<dbReference type="GO" id="GO:0006974">
    <property type="term" value="P:DNA damage response"/>
    <property type="evidence" value="ECO:0007669"/>
    <property type="project" value="TreeGrafter"/>
</dbReference>
<feature type="non-terminal residue" evidence="2">
    <location>
        <position position="1"/>
    </location>
</feature>
<dbReference type="SMART" id="SM00248">
    <property type="entry name" value="ANK"/>
    <property type="match status" value="3"/>
</dbReference>
<dbReference type="Gene3D" id="1.25.40.20">
    <property type="entry name" value="Ankyrin repeat-containing domain"/>
    <property type="match status" value="1"/>
</dbReference>
<proteinExistence type="predicted"/>
<dbReference type="InterPro" id="IPR036770">
    <property type="entry name" value="Ankyrin_rpt-contain_sf"/>
</dbReference>
<sequence length="397" mass="45161">DFSIRDLKMFICSIPSLWLQMFVAEAVFKNLCLQRDITISKEPLSLQKIVCSYFPALRELRMHETRKTHKAKKKKIGQRPCPESQRALQMLNGDKQSQVKVLPDLPDLIFNKCPPLTKQLRAKAEVEASYAKENRGLLAEKVHLHRRNIKGETALHRACISNKVERLIQLLSSPGTDINAKDYAGWTPLHEACNHGSTVCVREILQRCPEVDLLSQVNGVTPLHDALSNGHVEIGKLLLQHGGPALLQQRDCNGKLPLDYLESVPVKQELLNVVHPEDNIGNFYKRTEQDFCSQQRELWLILFSKMLLNFCLVYNLSSPFTFTLREVACSNVLPVMDPVNCKMKTTFSADWLVEKYITELETFQKLPQFLQEISANIGFFSGEQMTALVATLKTMVE</sequence>
<dbReference type="GO" id="GO:1990166">
    <property type="term" value="P:protein localization to site of double-strand break"/>
    <property type="evidence" value="ECO:0007669"/>
    <property type="project" value="TreeGrafter"/>
</dbReference>
<protein>
    <submittedName>
        <fullName evidence="2">Ankyrin repeat domain-containing protein 32</fullName>
    </submittedName>
</protein>
<dbReference type="GO" id="GO:0035861">
    <property type="term" value="C:site of double-strand break"/>
    <property type="evidence" value="ECO:0007669"/>
    <property type="project" value="TreeGrafter"/>
</dbReference>
<organism evidence="2 3">
    <name type="scientific">Podiceps cristatus</name>
    <name type="common">Great crested grebe</name>
    <dbReference type="NCBI Taxonomy" id="345573"/>
    <lineage>
        <taxon>Eukaryota</taxon>
        <taxon>Metazoa</taxon>
        <taxon>Chordata</taxon>
        <taxon>Craniata</taxon>
        <taxon>Vertebrata</taxon>
        <taxon>Euteleostomi</taxon>
        <taxon>Archelosauria</taxon>
        <taxon>Archosauria</taxon>
        <taxon>Dinosauria</taxon>
        <taxon>Saurischia</taxon>
        <taxon>Theropoda</taxon>
        <taxon>Coelurosauria</taxon>
        <taxon>Aves</taxon>
        <taxon>Neognathae</taxon>
        <taxon>Neoaves</taxon>
        <taxon>Mirandornithes</taxon>
        <taxon>Podicipediformes</taxon>
        <taxon>Podicipedidae</taxon>
        <taxon>Podiceps</taxon>
    </lineage>
</organism>
<dbReference type="OrthoDB" id="273147at2759"/>
<evidence type="ECO:0000313" key="2">
    <source>
        <dbReference type="EMBL" id="KFZ65005.1"/>
    </source>
</evidence>
<dbReference type="PANTHER" id="PTHR46677">
    <property type="entry name" value="SMC5-SMC6 COMPLEX LOCALIZATION FACTOR PROTEIN 1"/>
    <property type="match status" value="1"/>
</dbReference>
<dbReference type="PANTHER" id="PTHR46677:SF1">
    <property type="entry name" value="SMC5-SMC6 COMPLEX LOCALIZATION FACTOR PROTEIN 1"/>
    <property type="match status" value="1"/>
</dbReference>
<accession>A0A094L2D6</accession>
<dbReference type="Pfam" id="PF12796">
    <property type="entry name" value="Ank_2"/>
    <property type="match status" value="1"/>
</dbReference>
<dbReference type="InterPro" id="IPR042479">
    <property type="entry name" value="Slf1"/>
</dbReference>
<keyword evidence="1" id="KW-0040">ANK repeat</keyword>
<feature type="non-terminal residue" evidence="2">
    <location>
        <position position="397"/>
    </location>
</feature>
<dbReference type="PROSITE" id="PS50088">
    <property type="entry name" value="ANK_REPEAT"/>
    <property type="match status" value="3"/>
</dbReference>